<dbReference type="Proteomes" id="UP001148629">
    <property type="component" value="Unassembled WGS sequence"/>
</dbReference>
<organism evidence="1 2">
    <name type="scientific">Fusarium decemcellulare</name>
    <dbReference type="NCBI Taxonomy" id="57161"/>
    <lineage>
        <taxon>Eukaryota</taxon>
        <taxon>Fungi</taxon>
        <taxon>Dikarya</taxon>
        <taxon>Ascomycota</taxon>
        <taxon>Pezizomycotina</taxon>
        <taxon>Sordariomycetes</taxon>
        <taxon>Hypocreomycetidae</taxon>
        <taxon>Hypocreales</taxon>
        <taxon>Nectriaceae</taxon>
        <taxon>Fusarium</taxon>
        <taxon>Fusarium decemcellulare species complex</taxon>
    </lineage>
</organism>
<keyword evidence="2" id="KW-1185">Reference proteome</keyword>
<evidence type="ECO:0000313" key="2">
    <source>
        <dbReference type="Proteomes" id="UP001148629"/>
    </source>
</evidence>
<accession>A0ACC1SV10</accession>
<dbReference type="EMBL" id="JANRMS010000096">
    <property type="protein sequence ID" value="KAJ3546924.1"/>
    <property type="molecule type" value="Genomic_DNA"/>
</dbReference>
<protein>
    <submittedName>
        <fullName evidence="1">Uncharacterized protein</fullName>
    </submittedName>
</protein>
<reference evidence="1" key="1">
    <citation type="submission" date="2022-08" db="EMBL/GenBank/DDBJ databases">
        <title>Genome Sequence of Fusarium decemcellulare.</title>
        <authorList>
            <person name="Buettner E."/>
        </authorList>
    </citation>
    <scope>NUCLEOTIDE SEQUENCE</scope>
    <source>
        <strain evidence="1">Babe19</strain>
    </source>
</reference>
<name>A0ACC1SV10_9HYPO</name>
<proteinExistence type="predicted"/>
<gene>
    <name evidence="1" type="ORF">NM208_g1760</name>
</gene>
<comment type="caution">
    <text evidence="1">The sequence shown here is derived from an EMBL/GenBank/DDBJ whole genome shotgun (WGS) entry which is preliminary data.</text>
</comment>
<sequence length="308" mass="33112">MDVGGYNKEDGKVDIPRGASRDGVLLGFSIKAGKGIDSLTPIFSDSAIERVILRDASFDPSFEQLNERPFSERMMQVVQAIHTLNNTKSSSAATLWVDSSIATEEQHRTSEIKEHGTEHGGEVGVTFKGETSWKVGVPELANAETKFGVEVAAKYVGKLVQKSIKGDENANITRVEVRYRVSHEVPAGAMVRCTTTVIQSRVNIKFLATLENRFKSGKSFEYKVTGRLEDANHSEAYTECHDIDPNPPAGEDPSGSQQGSEQGGSDPTGPSNPDLGVIISESGTYCPGGTKVSDGEMSDGDYFAACGL</sequence>
<evidence type="ECO:0000313" key="1">
    <source>
        <dbReference type="EMBL" id="KAJ3546924.1"/>
    </source>
</evidence>